<proteinExistence type="predicted"/>
<evidence type="ECO:0000313" key="1">
    <source>
        <dbReference type="EMBL" id="CDW41734.1"/>
    </source>
</evidence>
<name>A0A0K2UTY6_LEPSM</name>
<reference evidence="1" key="1">
    <citation type="submission" date="2014-05" db="EMBL/GenBank/DDBJ databases">
        <authorList>
            <person name="Chronopoulou M."/>
        </authorList>
    </citation>
    <scope>NUCLEOTIDE SEQUENCE</scope>
    <source>
        <tissue evidence="1">Whole organism</tissue>
    </source>
</reference>
<organism evidence="1">
    <name type="scientific">Lepeophtheirus salmonis</name>
    <name type="common">Salmon louse</name>
    <name type="synonym">Caligus salmonis</name>
    <dbReference type="NCBI Taxonomy" id="72036"/>
    <lineage>
        <taxon>Eukaryota</taxon>
        <taxon>Metazoa</taxon>
        <taxon>Ecdysozoa</taxon>
        <taxon>Arthropoda</taxon>
        <taxon>Crustacea</taxon>
        <taxon>Multicrustacea</taxon>
        <taxon>Hexanauplia</taxon>
        <taxon>Copepoda</taxon>
        <taxon>Siphonostomatoida</taxon>
        <taxon>Caligidae</taxon>
        <taxon>Lepeophtheirus</taxon>
    </lineage>
</organism>
<dbReference type="AlphaFoldDB" id="A0A0K2UTY6"/>
<dbReference type="EMBL" id="HACA01024373">
    <property type="protein sequence ID" value="CDW41734.1"/>
    <property type="molecule type" value="Transcribed_RNA"/>
</dbReference>
<accession>A0A0K2UTY6</accession>
<protein>
    <submittedName>
        <fullName evidence="1">Uncharacterized protein</fullName>
    </submittedName>
</protein>
<sequence>MSSYTSFALGSTMGRNSSLFRATGEVT</sequence>